<protein>
    <submittedName>
        <fullName evidence="1">Uncharacterized protein</fullName>
    </submittedName>
</protein>
<dbReference type="AlphaFoldDB" id="A0AAD1U3U1"/>
<keyword evidence="2" id="KW-1185">Reference proteome</keyword>
<name>A0AAD1U3U1_EUPCR</name>
<evidence type="ECO:0000313" key="1">
    <source>
        <dbReference type="EMBL" id="CAI2359696.1"/>
    </source>
</evidence>
<evidence type="ECO:0000313" key="2">
    <source>
        <dbReference type="Proteomes" id="UP001295684"/>
    </source>
</evidence>
<dbReference type="EMBL" id="CAMPGE010000931">
    <property type="protein sequence ID" value="CAI2359696.1"/>
    <property type="molecule type" value="Genomic_DNA"/>
</dbReference>
<sequence length="269" mass="31065">MDRMTVNKLRAALNLKVKNKSRVKKPFNIKNSPKNTTDSIVLGLHKNSFYRSRDRHCTLQDVCKADRLSQEYSRTQSVGKASSKTNIKLGFAKPEYNSSSRVNNKDTIHKALQSIYREKAGQKRRIKLNKNRSLILGSKIHRSDWEDKSPTKIREMARRESIESEKARTASLYSIRSKSVSKGFDRASNYKSSIFFGKSSKVESKPKNLAHLKEKTLNNLKNDEFSRLKLRKDLKLQGNRNPNVSLHKNQIMTLWMKNSPILQNKSEKL</sequence>
<dbReference type="Proteomes" id="UP001295684">
    <property type="component" value="Unassembled WGS sequence"/>
</dbReference>
<proteinExistence type="predicted"/>
<reference evidence="1" key="1">
    <citation type="submission" date="2023-07" db="EMBL/GenBank/DDBJ databases">
        <authorList>
            <consortium name="AG Swart"/>
            <person name="Singh M."/>
            <person name="Singh A."/>
            <person name="Seah K."/>
            <person name="Emmerich C."/>
        </authorList>
    </citation>
    <scope>NUCLEOTIDE SEQUENCE</scope>
    <source>
        <strain evidence="1">DP1</strain>
    </source>
</reference>
<comment type="caution">
    <text evidence="1">The sequence shown here is derived from an EMBL/GenBank/DDBJ whole genome shotgun (WGS) entry which is preliminary data.</text>
</comment>
<accession>A0AAD1U3U1</accession>
<gene>
    <name evidence="1" type="ORF">ECRASSUSDP1_LOCUS989</name>
</gene>
<organism evidence="1 2">
    <name type="scientific">Euplotes crassus</name>
    <dbReference type="NCBI Taxonomy" id="5936"/>
    <lineage>
        <taxon>Eukaryota</taxon>
        <taxon>Sar</taxon>
        <taxon>Alveolata</taxon>
        <taxon>Ciliophora</taxon>
        <taxon>Intramacronucleata</taxon>
        <taxon>Spirotrichea</taxon>
        <taxon>Hypotrichia</taxon>
        <taxon>Euplotida</taxon>
        <taxon>Euplotidae</taxon>
        <taxon>Moneuplotes</taxon>
    </lineage>
</organism>